<protein>
    <submittedName>
        <fullName evidence="1">Uncharacterized protein</fullName>
    </submittedName>
</protein>
<sequence>CGYEGSEFSAAIDGLSQGAFTYFAKCPRCNSRKVKHIQGYFENDHFESDLRI</sequence>
<dbReference type="AlphaFoldDB" id="X1VXN3"/>
<dbReference type="EMBL" id="BARW01042808">
    <property type="protein sequence ID" value="GAJ16550.1"/>
    <property type="molecule type" value="Genomic_DNA"/>
</dbReference>
<name>X1VXN3_9ZZZZ</name>
<proteinExistence type="predicted"/>
<feature type="non-terminal residue" evidence="1">
    <location>
        <position position="52"/>
    </location>
</feature>
<feature type="non-terminal residue" evidence="1">
    <location>
        <position position="1"/>
    </location>
</feature>
<evidence type="ECO:0000313" key="1">
    <source>
        <dbReference type="EMBL" id="GAJ16550.1"/>
    </source>
</evidence>
<comment type="caution">
    <text evidence="1">The sequence shown here is derived from an EMBL/GenBank/DDBJ whole genome shotgun (WGS) entry which is preliminary data.</text>
</comment>
<organism evidence="1">
    <name type="scientific">marine sediment metagenome</name>
    <dbReference type="NCBI Taxonomy" id="412755"/>
    <lineage>
        <taxon>unclassified sequences</taxon>
        <taxon>metagenomes</taxon>
        <taxon>ecological metagenomes</taxon>
    </lineage>
</organism>
<accession>X1VXN3</accession>
<gene>
    <name evidence="1" type="ORF">S12H4_63182</name>
</gene>
<reference evidence="1" key="1">
    <citation type="journal article" date="2014" name="Front. Microbiol.">
        <title>High frequency of phylogenetically diverse reductive dehalogenase-homologous genes in deep subseafloor sedimentary metagenomes.</title>
        <authorList>
            <person name="Kawai M."/>
            <person name="Futagami T."/>
            <person name="Toyoda A."/>
            <person name="Takaki Y."/>
            <person name="Nishi S."/>
            <person name="Hori S."/>
            <person name="Arai W."/>
            <person name="Tsubouchi T."/>
            <person name="Morono Y."/>
            <person name="Uchiyama I."/>
            <person name="Ito T."/>
            <person name="Fujiyama A."/>
            <person name="Inagaki F."/>
            <person name="Takami H."/>
        </authorList>
    </citation>
    <scope>NUCLEOTIDE SEQUENCE</scope>
    <source>
        <strain evidence="1">Expedition CK06-06</strain>
    </source>
</reference>